<feature type="region of interest" description="Disordered" evidence="1">
    <location>
        <begin position="60"/>
        <end position="88"/>
    </location>
</feature>
<evidence type="ECO:0000313" key="2">
    <source>
        <dbReference type="EMBL" id="QHT14704.1"/>
    </source>
</evidence>
<name>A0A6C0DEU3_9ZZZZ</name>
<reference evidence="2" key="1">
    <citation type="journal article" date="2020" name="Nature">
        <title>Giant virus diversity and host interactions through global metagenomics.</title>
        <authorList>
            <person name="Schulz F."/>
            <person name="Roux S."/>
            <person name="Paez-Espino D."/>
            <person name="Jungbluth S."/>
            <person name="Walsh D.A."/>
            <person name="Denef V.J."/>
            <person name="McMahon K.D."/>
            <person name="Konstantinidis K.T."/>
            <person name="Eloe-Fadrosh E.A."/>
            <person name="Kyrpides N.C."/>
            <person name="Woyke T."/>
        </authorList>
    </citation>
    <scope>NUCLEOTIDE SEQUENCE</scope>
    <source>
        <strain evidence="2">GVMAG-M-3300023174-141</strain>
    </source>
</reference>
<dbReference type="AlphaFoldDB" id="A0A6C0DEU3"/>
<feature type="region of interest" description="Disordered" evidence="1">
    <location>
        <begin position="1"/>
        <end position="26"/>
    </location>
</feature>
<feature type="compositionally biased region" description="Pro residues" evidence="1">
    <location>
        <begin position="1"/>
        <end position="13"/>
    </location>
</feature>
<accession>A0A6C0DEU3</accession>
<feature type="compositionally biased region" description="Basic residues" evidence="1">
    <location>
        <begin position="69"/>
        <end position="88"/>
    </location>
</feature>
<proteinExistence type="predicted"/>
<sequence>MSNHIPPPPPAPILAPMNAHSNERSEKRAAVGFKAYTNEYARTRNATLAFAAQRNAYEKFNKDYPMGGKRSKRKTQKRKNTKRKTHRK</sequence>
<organism evidence="2">
    <name type="scientific">viral metagenome</name>
    <dbReference type="NCBI Taxonomy" id="1070528"/>
    <lineage>
        <taxon>unclassified sequences</taxon>
        <taxon>metagenomes</taxon>
        <taxon>organismal metagenomes</taxon>
    </lineage>
</organism>
<protein>
    <submittedName>
        <fullName evidence="2">Uncharacterized protein</fullName>
    </submittedName>
</protein>
<evidence type="ECO:0000256" key="1">
    <source>
        <dbReference type="SAM" id="MobiDB-lite"/>
    </source>
</evidence>
<dbReference type="EMBL" id="MN739588">
    <property type="protein sequence ID" value="QHT14704.1"/>
    <property type="molecule type" value="Genomic_DNA"/>
</dbReference>